<accession>A0A1H7SAP2</accession>
<gene>
    <name evidence="2" type="ORF">SAMN05192542_111188</name>
</gene>
<dbReference type="InterPro" id="IPR011322">
    <property type="entry name" value="N-reg_PII-like_a/b"/>
</dbReference>
<evidence type="ECO:0000313" key="3">
    <source>
        <dbReference type="Proteomes" id="UP000199120"/>
    </source>
</evidence>
<dbReference type="EMBL" id="FOAJ01000011">
    <property type="protein sequence ID" value="SEL69563.1"/>
    <property type="molecule type" value="Genomic_DNA"/>
</dbReference>
<protein>
    <submittedName>
        <fullName evidence="2">Uncharacterized protein</fullName>
    </submittedName>
</protein>
<feature type="region of interest" description="Disordered" evidence="1">
    <location>
        <begin position="101"/>
        <end position="120"/>
    </location>
</feature>
<keyword evidence="3" id="KW-1185">Reference proteome</keyword>
<evidence type="ECO:0000256" key="1">
    <source>
        <dbReference type="SAM" id="MobiDB-lite"/>
    </source>
</evidence>
<name>A0A1H7SAP2_9BURK</name>
<organism evidence="2 3">
    <name type="scientific">Paraburkholderia caballeronis</name>
    <dbReference type="NCBI Taxonomy" id="416943"/>
    <lineage>
        <taxon>Bacteria</taxon>
        <taxon>Pseudomonadati</taxon>
        <taxon>Pseudomonadota</taxon>
        <taxon>Betaproteobacteria</taxon>
        <taxon>Burkholderiales</taxon>
        <taxon>Burkholderiaceae</taxon>
        <taxon>Paraburkholderia</taxon>
    </lineage>
</organism>
<reference evidence="3" key="1">
    <citation type="submission" date="2016-10" db="EMBL/GenBank/DDBJ databases">
        <authorList>
            <person name="Varghese N."/>
            <person name="Submissions S."/>
        </authorList>
    </citation>
    <scope>NUCLEOTIDE SEQUENCE [LARGE SCALE GENOMIC DNA]</scope>
    <source>
        <strain evidence="3">LMG 26416</strain>
    </source>
</reference>
<dbReference type="SUPFAM" id="SSF54913">
    <property type="entry name" value="GlnB-like"/>
    <property type="match status" value="1"/>
</dbReference>
<proteinExistence type="predicted"/>
<sequence length="144" mass="15183">MIGCSEGFGHAGAHHVPHAFSTANQPMQIVFAVTEAQAAALLDAVRAAGVPVFYMSARIEFGVLGDERAHRDLANRLRGGRDESRSGNGSGCAACIVASWQSQRPQQKTPESTAEKPPRAAKSIPLLAAFDVPAHVGAARIPMR</sequence>
<evidence type="ECO:0000313" key="2">
    <source>
        <dbReference type="EMBL" id="SEL69563.1"/>
    </source>
</evidence>
<dbReference type="Proteomes" id="UP000199120">
    <property type="component" value="Unassembled WGS sequence"/>
</dbReference>
<dbReference type="AlphaFoldDB" id="A0A1H7SAP2"/>
<feature type="compositionally biased region" description="Polar residues" evidence="1">
    <location>
        <begin position="101"/>
        <end position="112"/>
    </location>
</feature>